<name>A0AA88ISH1_TACVA</name>
<protein>
    <submittedName>
        <fullName evidence="2">Uncharacterized protein</fullName>
    </submittedName>
</protein>
<reference evidence="2" key="1">
    <citation type="submission" date="2023-08" db="EMBL/GenBank/DDBJ databases">
        <title>Pelteobagrus vachellii genome.</title>
        <authorList>
            <person name="Liu H."/>
        </authorList>
    </citation>
    <scope>NUCLEOTIDE SEQUENCE</scope>
    <source>
        <strain evidence="2">PRFRI_2022a</strain>
        <tissue evidence="2">Muscle</tissue>
    </source>
</reference>
<feature type="region of interest" description="Disordered" evidence="1">
    <location>
        <begin position="1"/>
        <end position="24"/>
    </location>
</feature>
<feature type="compositionally biased region" description="Low complexity" evidence="1">
    <location>
        <begin position="1"/>
        <end position="18"/>
    </location>
</feature>
<sequence length="79" mass="8665">MKTRNQTPATTTTTQGMTRADDGSPACTTLSLHDVLQNLAEDPGSTLITKTYRCGPVQTFFFLSWTVSITQYMKDVEGS</sequence>
<accession>A0AA88ISH1</accession>
<dbReference type="EMBL" id="JAVHJS010000023">
    <property type="protein sequence ID" value="KAK2819883.1"/>
    <property type="molecule type" value="Genomic_DNA"/>
</dbReference>
<gene>
    <name evidence="2" type="ORF">Q7C36_021529</name>
</gene>
<dbReference type="AlphaFoldDB" id="A0AA88ISH1"/>
<evidence type="ECO:0000313" key="3">
    <source>
        <dbReference type="Proteomes" id="UP001187315"/>
    </source>
</evidence>
<keyword evidence="3" id="KW-1185">Reference proteome</keyword>
<evidence type="ECO:0000256" key="1">
    <source>
        <dbReference type="SAM" id="MobiDB-lite"/>
    </source>
</evidence>
<evidence type="ECO:0000313" key="2">
    <source>
        <dbReference type="EMBL" id="KAK2819883.1"/>
    </source>
</evidence>
<proteinExistence type="predicted"/>
<comment type="caution">
    <text evidence="2">The sequence shown here is derived from an EMBL/GenBank/DDBJ whole genome shotgun (WGS) entry which is preliminary data.</text>
</comment>
<organism evidence="2 3">
    <name type="scientific">Tachysurus vachellii</name>
    <name type="common">Darkbarbel catfish</name>
    <name type="synonym">Pelteobagrus vachellii</name>
    <dbReference type="NCBI Taxonomy" id="175792"/>
    <lineage>
        <taxon>Eukaryota</taxon>
        <taxon>Metazoa</taxon>
        <taxon>Chordata</taxon>
        <taxon>Craniata</taxon>
        <taxon>Vertebrata</taxon>
        <taxon>Euteleostomi</taxon>
        <taxon>Actinopterygii</taxon>
        <taxon>Neopterygii</taxon>
        <taxon>Teleostei</taxon>
        <taxon>Ostariophysi</taxon>
        <taxon>Siluriformes</taxon>
        <taxon>Bagridae</taxon>
        <taxon>Tachysurus</taxon>
    </lineage>
</organism>
<dbReference type="Proteomes" id="UP001187315">
    <property type="component" value="Unassembled WGS sequence"/>
</dbReference>